<dbReference type="PANTHER" id="PTHR24007">
    <property type="entry name" value="BRCA1-ASSOCIATED PROTEIN"/>
    <property type="match status" value="1"/>
</dbReference>
<evidence type="ECO:0000313" key="10">
    <source>
        <dbReference type="Proteomes" id="UP001176517"/>
    </source>
</evidence>
<feature type="region of interest" description="Disordered" evidence="6">
    <location>
        <begin position="430"/>
        <end position="457"/>
    </location>
</feature>
<evidence type="ECO:0000313" key="9">
    <source>
        <dbReference type="EMBL" id="KAK0556940.1"/>
    </source>
</evidence>
<keyword evidence="2 4" id="KW-0863">Zinc-finger</keyword>
<evidence type="ECO:0000256" key="6">
    <source>
        <dbReference type="SAM" id="MobiDB-lite"/>
    </source>
</evidence>
<feature type="compositionally biased region" description="Polar residues" evidence="6">
    <location>
        <begin position="183"/>
        <end position="192"/>
    </location>
</feature>
<reference evidence="9" key="1">
    <citation type="journal article" date="2023" name="PhytoFront">
        <title>Draft Genome Resources of Seven Strains of Tilletia horrida, Causal Agent of Kernel Smut of Rice.</title>
        <authorList>
            <person name="Khanal S."/>
            <person name="Antony Babu S."/>
            <person name="Zhou X.G."/>
        </authorList>
    </citation>
    <scope>NUCLEOTIDE SEQUENCE</scope>
    <source>
        <strain evidence="9">TX6</strain>
    </source>
</reference>
<evidence type="ECO:0000256" key="3">
    <source>
        <dbReference type="ARBA" id="ARBA00022833"/>
    </source>
</evidence>
<evidence type="ECO:0000256" key="2">
    <source>
        <dbReference type="ARBA" id="ARBA00022771"/>
    </source>
</evidence>
<protein>
    <submittedName>
        <fullName evidence="9">Uncharacterized protein</fullName>
    </submittedName>
</protein>
<dbReference type="GO" id="GO:0061630">
    <property type="term" value="F:ubiquitin protein ligase activity"/>
    <property type="evidence" value="ECO:0007669"/>
    <property type="project" value="TreeGrafter"/>
</dbReference>
<dbReference type="Gene3D" id="3.30.40.10">
    <property type="entry name" value="Zinc/RING finger domain, C3HC4 (zinc finger)"/>
    <property type="match status" value="2"/>
</dbReference>
<dbReference type="GO" id="GO:0016567">
    <property type="term" value="P:protein ubiquitination"/>
    <property type="evidence" value="ECO:0007669"/>
    <property type="project" value="TreeGrafter"/>
</dbReference>
<dbReference type="SUPFAM" id="SSF57850">
    <property type="entry name" value="RING/U-box"/>
    <property type="match status" value="2"/>
</dbReference>
<dbReference type="InterPro" id="IPR013083">
    <property type="entry name" value="Znf_RING/FYVE/PHD"/>
</dbReference>
<dbReference type="CDD" id="cd16457">
    <property type="entry name" value="RING-H2_BRAP2"/>
    <property type="match status" value="1"/>
</dbReference>
<accession>A0AAN6H042</accession>
<feature type="compositionally biased region" description="Low complexity" evidence="6">
    <location>
        <begin position="848"/>
        <end position="864"/>
    </location>
</feature>
<feature type="region of interest" description="Disordered" evidence="6">
    <location>
        <begin position="848"/>
        <end position="912"/>
    </location>
</feature>
<feature type="compositionally biased region" description="Low complexity" evidence="6">
    <location>
        <begin position="874"/>
        <end position="885"/>
    </location>
</feature>
<feature type="region of interest" description="Disordered" evidence="6">
    <location>
        <begin position="239"/>
        <end position="296"/>
    </location>
</feature>
<feature type="region of interest" description="Disordered" evidence="6">
    <location>
        <begin position="613"/>
        <end position="655"/>
    </location>
</feature>
<dbReference type="Pfam" id="PF02148">
    <property type="entry name" value="zf-UBP"/>
    <property type="match status" value="1"/>
</dbReference>
<dbReference type="SMART" id="SM00290">
    <property type="entry name" value="ZnF_UBP"/>
    <property type="match status" value="1"/>
</dbReference>
<dbReference type="GO" id="GO:0005737">
    <property type="term" value="C:cytoplasm"/>
    <property type="evidence" value="ECO:0007669"/>
    <property type="project" value="TreeGrafter"/>
</dbReference>
<feature type="compositionally biased region" description="Low complexity" evidence="6">
    <location>
        <begin position="149"/>
        <end position="163"/>
    </location>
</feature>
<feature type="compositionally biased region" description="Low complexity" evidence="6">
    <location>
        <begin position="254"/>
        <end position="276"/>
    </location>
</feature>
<evidence type="ECO:0000256" key="5">
    <source>
        <dbReference type="SAM" id="Coils"/>
    </source>
</evidence>
<dbReference type="InterPro" id="IPR047243">
    <property type="entry name" value="RING-H2_BRAP2"/>
</dbReference>
<evidence type="ECO:0000256" key="1">
    <source>
        <dbReference type="ARBA" id="ARBA00022723"/>
    </source>
</evidence>
<evidence type="ECO:0000259" key="7">
    <source>
        <dbReference type="PROSITE" id="PS50089"/>
    </source>
</evidence>
<proteinExistence type="predicted"/>
<dbReference type="PROSITE" id="PS50089">
    <property type="entry name" value="ZF_RING_2"/>
    <property type="match status" value="1"/>
</dbReference>
<feature type="domain" description="RING-type" evidence="7">
    <location>
        <begin position="476"/>
        <end position="516"/>
    </location>
</feature>
<feature type="domain" description="UBP-type" evidence="8">
    <location>
        <begin position="513"/>
        <end position="618"/>
    </location>
</feature>
<comment type="caution">
    <text evidence="9">The sequence shown here is derived from an EMBL/GenBank/DDBJ whole genome shotgun (WGS) entry which is preliminary data.</text>
</comment>
<dbReference type="SMART" id="SM00184">
    <property type="entry name" value="RING"/>
    <property type="match status" value="1"/>
</dbReference>
<dbReference type="Pfam" id="PF13639">
    <property type="entry name" value="zf-RING_2"/>
    <property type="match status" value="1"/>
</dbReference>
<dbReference type="InterPro" id="IPR011422">
    <property type="entry name" value="BRAP2/ETP1_RRM"/>
</dbReference>
<feature type="compositionally biased region" description="Low complexity" evidence="6">
    <location>
        <begin position="130"/>
        <end position="139"/>
    </location>
</feature>
<dbReference type="Pfam" id="PF07576">
    <property type="entry name" value="BRAP2"/>
    <property type="match status" value="1"/>
</dbReference>
<dbReference type="AlphaFoldDB" id="A0AAN6H042"/>
<dbReference type="InterPro" id="IPR001607">
    <property type="entry name" value="Znf_UBP"/>
</dbReference>
<keyword evidence="3" id="KW-0862">Zinc</keyword>
<keyword evidence="1" id="KW-0479">Metal-binding</keyword>
<dbReference type="PROSITE" id="PS50271">
    <property type="entry name" value="ZF_UBP"/>
    <property type="match status" value="1"/>
</dbReference>
<dbReference type="Proteomes" id="UP001176517">
    <property type="component" value="Unassembled WGS sequence"/>
</dbReference>
<feature type="region of interest" description="Disordered" evidence="6">
    <location>
        <begin position="121"/>
        <end position="212"/>
    </location>
</feature>
<evidence type="ECO:0000259" key="8">
    <source>
        <dbReference type="PROSITE" id="PS50271"/>
    </source>
</evidence>
<name>A0AAN6H042_9BASI</name>
<feature type="compositionally biased region" description="Gly residues" evidence="6">
    <location>
        <begin position="899"/>
        <end position="912"/>
    </location>
</feature>
<keyword evidence="5" id="KW-0175">Coiled coil</keyword>
<keyword evidence="10" id="KW-1185">Reference proteome</keyword>
<gene>
    <name evidence="9" type="ORF">OC846_000784</name>
</gene>
<sequence length="912" mass="97542">MAFRLHLNSLIRTSARFLPESDLFDPLPSHPDSFESDLLTSTDDTILLSIRKEQVHVDQRLGPLIIDWADNESLLEIMRPANARSRPPYVRTPSHLLHHQHHEQHSGDDANALDLAHGSAAATNSTGIHSLPSASTSSSHAQPGPSIVTATATASSSTGGTTSAERRPPPTVYTEAPIPVARYSQQSTFSTEDVSDLSGPDRSAAVSTQVGSSSYSIGRTHVAFGIVHLFRDQFEADEATAQESREEFPSLGQSSPATDAASSSTPSTSKTQLPPTAAGSTLDKSPPMPQGAVQVTTDEESGSILGILAVPGYMTAADFLAFIEPAADAISHIRMIREVATDKCMVLIKFRDPFDAEEFHKMFNGQPFNAINEDELCQVVYITSVTVSASYSLPHAYPLLANSDPWPMLPPSSNSSLTAVTPVPSSSPNSAALAASGKAGHTASSSTSMTPSGTGVGTSLERDRIAAQLTYELPTCPVCLERMDSNVTGLMTVTCQHTFHCTCLSKWIDSRCPVCRYSQTRLRNGASNSLLAGTSSSANTRCTICQTTTDLWVCLICASVGCGRYKAGHAQQHFQETGHLYSLELETQRVWDYAGDGYVHRLIQNKTDGKLVELPSSSSVHSTPARGGGKGRSVSRGRGSTPLDDLSFSAADGEGDGGVAAGKDSLMMMGSSADTYAEDKVESLGLEYSYLIVSQLESQRAFYEEQVKLAQSQLEASQASYQDLQDSLAQAKGKVDELQSGLSEAERTRLALAQERDKADKRTEKAMELMRKMERDLHTERSHTEGLMKNIAQLRELRAQVEAELGAVKLELADVKEQMRDLMFFVSARDKIEGNEELVGGDTLVPASANKAGTSGSGAAAAPAAKKKKKKKPPAAVVAQLAAQQRQSQQGEGWDEEGGSGPDGGETEGNGQ</sequence>
<dbReference type="EMBL" id="JAPDMZ010000009">
    <property type="protein sequence ID" value="KAK0556940.1"/>
    <property type="molecule type" value="Genomic_DNA"/>
</dbReference>
<organism evidence="9 10">
    <name type="scientific">Tilletia horrida</name>
    <dbReference type="NCBI Taxonomy" id="155126"/>
    <lineage>
        <taxon>Eukaryota</taxon>
        <taxon>Fungi</taxon>
        <taxon>Dikarya</taxon>
        <taxon>Basidiomycota</taxon>
        <taxon>Ustilaginomycotina</taxon>
        <taxon>Exobasidiomycetes</taxon>
        <taxon>Tilletiales</taxon>
        <taxon>Tilletiaceae</taxon>
        <taxon>Tilletia</taxon>
    </lineage>
</organism>
<dbReference type="GO" id="GO:0007265">
    <property type="term" value="P:Ras protein signal transduction"/>
    <property type="evidence" value="ECO:0007669"/>
    <property type="project" value="TreeGrafter"/>
</dbReference>
<dbReference type="GO" id="GO:0008270">
    <property type="term" value="F:zinc ion binding"/>
    <property type="evidence" value="ECO:0007669"/>
    <property type="project" value="UniProtKB-KW"/>
</dbReference>
<dbReference type="InterPro" id="IPR001841">
    <property type="entry name" value="Znf_RING"/>
</dbReference>
<dbReference type="PANTHER" id="PTHR24007:SF7">
    <property type="entry name" value="BRCA1-ASSOCIATED PROTEIN"/>
    <property type="match status" value="1"/>
</dbReference>
<evidence type="ECO:0000256" key="4">
    <source>
        <dbReference type="PROSITE-ProRule" id="PRU00502"/>
    </source>
</evidence>
<feature type="coiled-coil region" evidence="5">
    <location>
        <begin position="693"/>
        <end position="818"/>
    </location>
</feature>